<dbReference type="GO" id="GO:0003677">
    <property type="term" value="F:DNA binding"/>
    <property type="evidence" value="ECO:0007669"/>
    <property type="project" value="InterPro"/>
</dbReference>
<dbReference type="RefSeq" id="WP_138254410.1">
    <property type="nucleotide sequence ID" value="NZ_VAVZ01000093.1"/>
</dbReference>
<dbReference type="GO" id="GO:0004803">
    <property type="term" value="F:transposase activity"/>
    <property type="evidence" value="ECO:0007669"/>
    <property type="project" value="InterPro"/>
</dbReference>
<accession>A0A5R9B315</accession>
<keyword evidence="3" id="KW-1185">Reference proteome</keyword>
<evidence type="ECO:0000259" key="1">
    <source>
        <dbReference type="Pfam" id="PF01609"/>
    </source>
</evidence>
<dbReference type="OrthoDB" id="3722616at2"/>
<dbReference type="PANTHER" id="PTHR34614:SF2">
    <property type="entry name" value="TRANSPOSASE IS4-LIKE DOMAIN-CONTAINING PROTEIN"/>
    <property type="match status" value="1"/>
</dbReference>
<dbReference type="EMBL" id="VAVZ01000093">
    <property type="protein sequence ID" value="TLP90431.1"/>
    <property type="molecule type" value="Genomic_DNA"/>
</dbReference>
<dbReference type="AlphaFoldDB" id="A0A5R9B315"/>
<name>A0A5R9B315_9MICC</name>
<comment type="caution">
    <text evidence="2">The sequence shown here is derived from an EMBL/GenBank/DDBJ whole genome shotgun (WGS) entry which is preliminary data.</text>
</comment>
<protein>
    <submittedName>
        <fullName evidence="2">IS1634 family transposase</fullName>
    </submittedName>
</protein>
<feature type="domain" description="Transposase IS4-like" evidence="1">
    <location>
        <begin position="180"/>
        <end position="453"/>
    </location>
</feature>
<gene>
    <name evidence="2" type="ORF">FEF26_15400</name>
</gene>
<dbReference type="InterPro" id="IPR047654">
    <property type="entry name" value="IS1634_transpos"/>
</dbReference>
<reference evidence="2 3" key="1">
    <citation type="submission" date="2019-05" db="EMBL/GenBank/DDBJ databases">
        <title>Nesterenkonia sp. GY074 isolated from the Southern Atlantic Ocean.</title>
        <authorList>
            <person name="Zhang G."/>
        </authorList>
    </citation>
    <scope>NUCLEOTIDE SEQUENCE [LARGE SCALE GENOMIC DNA]</scope>
    <source>
        <strain evidence="2 3">GY074</strain>
    </source>
</reference>
<proteinExistence type="predicted"/>
<dbReference type="SUPFAM" id="SSF53098">
    <property type="entry name" value="Ribonuclease H-like"/>
    <property type="match status" value="1"/>
</dbReference>
<dbReference type="Proteomes" id="UP000310458">
    <property type="component" value="Unassembled WGS sequence"/>
</dbReference>
<dbReference type="Pfam" id="PF01609">
    <property type="entry name" value="DDE_Tnp_1"/>
    <property type="match status" value="1"/>
</dbReference>
<dbReference type="InterPro" id="IPR012337">
    <property type="entry name" value="RNaseH-like_sf"/>
</dbReference>
<dbReference type="InterPro" id="IPR002559">
    <property type="entry name" value="Transposase_11"/>
</dbReference>
<evidence type="ECO:0000313" key="2">
    <source>
        <dbReference type="EMBL" id="TLP90431.1"/>
    </source>
</evidence>
<organism evidence="2 3">
    <name type="scientific">Nesterenkonia salmonea</name>
    <dbReference type="NCBI Taxonomy" id="1804987"/>
    <lineage>
        <taxon>Bacteria</taxon>
        <taxon>Bacillati</taxon>
        <taxon>Actinomycetota</taxon>
        <taxon>Actinomycetes</taxon>
        <taxon>Micrococcales</taxon>
        <taxon>Micrococcaceae</taxon>
        <taxon>Nesterenkonia</taxon>
    </lineage>
</organism>
<dbReference type="GO" id="GO:0006313">
    <property type="term" value="P:DNA transposition"/>
    <property type="evidence" value="ECO:0007669"/>
    <property type="project" value="InterPro"/>
</dbReference>
<sequence length="512" mass="57813">MHVRKVRTASGATAVQIVEKRHGQRRIVEHLGSAHSEAELALLVHAAKERIHQNQPAFDLDRIDAAAPAGQPTGPPVLAGVTAVGYRPRLLWEVLSGVYDRIGFSIVDSAVFRQLVIGRIIEPESKTATLESLRRLDVTQVASERTMWRHLKTSVEKGWRDDLCQAAYRFSTGDDEAVAVVLYDVTTLYFETDEEDEHRKVGYSKERRVDPQILVGLLVDKTGFPIEIHSFSGNTAETHTLIPVLDSFRHRHQVTDMLVVADAGMLSWANLKALEEADYQYIVGTRTSKAPYDLAETFQTRGNYFADGEILETTTLLKKDVPSSKRRAVWQYRHKREQRDRRTQTLQLQRAEDIAAGRKQPRKSRFLKGGGPKSYTVDYATAEKARYYFGLKGYVTSASKKVMSGAEIINAYHQLFEVERSFRMAKSDLRARPMFHHTRDSIEAHLSVVFCALAISRHMQHRTGISIKKIIKTLRPLQEATLSVNGQLLDVPAHVPEEAHQILQALELTDLS</sequence>
<dbReference type="NCBIfam" id="NF033559">
    <property type="entry name" value="transpos_IS1634"/>
    <property type="match status" value="1"/>
</dbReference>
<evidence type="ECO:0000313" key="3">
    <source>
        <dbReference type="Proteomes" id="UP000310458"/>
    </source>
</evidence>
<dbReference type="PANTHER" id="PTHR34614">
    <property type="match status" value="1"/>
</dbReference>